<evidence type="ECO:0000256" key="2">
    <source>
        <dbReference type="ARBA" id="ARBA00022714"/>
    </source>
</evidence>
<gene>
    <name evidence="8" type="ORF">M9978_06325</name>
</gene>
<dbReference type="GO" id="GO:0046872">
    <property type="term" value="F:metal ion binding"/>
    <property type="evidence" value="ECO:0007669"/>
    <property type="project" value="UniProtKB-KW"/>
</dbReference>
<dbReference type="GO" id="GO:0009055">
    <property type="term" value="F:electron transfer activity"/>
    <property type="evidence" value="ECO:0007669"/>
    <property type="project" value="TreeGrafter"/>
</dbReference>
<evidence type="ECO:0000256" key="5">
    <source>
        <dbReference type="ARBA" id="ARBA00023014"/>
    </source>
</evidence>
<name>A0A9X2HJH9_9SPHN</name>
<dbReference type="PANTHER" id="PTHR23426:SF65">
    <property type="entry name" value="FERREDOXIN-2, MITOCHONDRIAL"/>
    <property type="match status" value="1"/>
</dbReference>
<dbReference type="Pfam" id="PF00111">
    <property type="entry name" value="Fer2"/>
    <property type="match status" value="1"/>
</dbReference>
<dbReference type="InterPro" id="IPR001055">
    <property type="entry name" value="Adrenodoxin-like"/>
</dbReference>
<comment type="caution">
    <text evidence="8">The sequence shown here is derived from an EMBL/GenBank/DDBJ whole genome shotgun (WGS) entry which is preliminary data.</text>
</comment>
<sequence length="106" mass="11328">MPIITYTQDDGTVRRVDAAAGLTVMEVALQQGVSGIAADCGGALSCATCHVYVAPDWFDRLVPASEDELAMLEFTFDPQPNSRLSCQIEIVPALDGLEVAVPARQF</sequence>
<keyword evidence="2" id="KW-0001">2Fe-2S</keyword>
<accession>A0A9X2HJH9</accession>
<dbReference type="AlphaFoldDB" id="A0A9X2HJH9"/>
<dbReference type="GO" id="GO:0051537">
    <property type="term" value="F:2 iron, 2 sulfur cluster binding"/>
    <property type="evidence" value="ECO:0007669"/>
    <property type="project" value="UniProtKB-KW"/>
</dbReference>
<comment type="similarity">
    <text evidence="1">Belongs to the adrenodoxin/putidaredoxin family.</text>
</comment>
<dbReference type="GO" id="GO:0005829">
    <property type="term" value="C:cytosol"/>
    <property type="evidence" value="ECO:0007669"/>
    <property type="project" value="TreeGrafter"/>
</dbReference>
<dbReference type="InterPro" id="IPR036010">
    <property type="entry name" value="2Fe-2S_ferredoxin-like_sf"/>
</dbReference>
<dbReference type="RefSeq" id="WP_254292152.1">
    <property type="nucleotide sequence ID" value="NZ_JAMLDX010000003.1"/>
</dbReference>
<reference evidence="8" key="1">
    <citation type="submission" date="2022-05" db="EMBL/GenBank/DDBJ databases">
        <title>Sphingomonas sp. strain MG17 Genome sequencing and assembly.</title>
        <authorList>
            <person name="Kim I."/>
        </authorList>
    </citation>
    <scope>NUCLEOTIDE SEQUENCE</scope>
    <source>
        <strain evidence="8">MG17</strain>
    </source>
</reference>
<dbReference type="PROSITE" id="PS00814">
    <property type="entry name" value="ADX"/>
    <property type="match status" value="1"/>
</dbReference>
<proteinExistence type="inferred from homology"/>
<feature type="domain" description="2Fe-2S ferredoxin-type" evidence="7">
    <location>
        <begin position="2"/>
        <end position="105"/>
    </location>
</feature>
<keyword evidence="4" id="KW-0408">Iron</keyword>
<dbReference type="InterPro" id="IPR018298">
    <property type="entry name" value="Adrenodoxin_Fe-S_BS"/>
</dbReference>
<keyword evidence="3" id="KW-0479">Metal-binding</keyword>
<dbReference type="GO" id="GO:0140647">
    <property type="term" value="P:P450-containing electron transport chain"/>
    <property type="evidence" value="ECO:0007669"/>
    <property type="project" value="InterPro"/>
</dbReference>
<evidence type="ECO:0000313" key="9">
    <source>
        <dbReference type="Proteomes" id="UP001139451"/>
    </source>
</evidence>
<keyword evidence="9" id="KW-1185">Reference proteome</keyword>
<dbReference type="InterPro" id="IPR012675">
    <property type="entry name" value="Beta-grasp_dom_sf"/>
</dbReference>
<evidence type="ECO:0000256" key="3">
    <source>
        <dbReference type="ARBA" id="ARBA00022723"/>
    </source>
</evidence>
<comment type="cofactor">
    <cofactor evidence="6">
        <name>[2Fe-2S] cluster</name>
        <dbReference type="ChEBI" id="CHEBI:190135"/>
    </cofactor>
</comment>
<organism evidence="8 9">
    <name type="scientific">Sphingomonas tagetis</name>
    <dbReference type="NCBI Taxonomy" id="2949092"/>
    <lineage>
        <taxon>Bacteria</taxon>
        <taxon>Pseudomonadati</taxon>
        <taxon>Pseudomonadota</taxon>
        <taxon>Alphaproteobacteria</taxon>
        <taxon>Sphingomonadales</taxon>
        <taxon>Sphingomonadaceae</taxon>
        <taxon>Sphingomonas</taxon>
    </lineage>
</organism>
<dbReference type="Proteomes" id="UP001139451">
    <property type="component" value="Unassembled WGS sequence"/>
</dbReference>
<protein>
    <submittedName>
        <fullName evidence="8">2Fe-2S iron-sulfur cluster-binding protein</fullName>
    </submittedName>
</protein>
<evidence type="ECO:0000256" key="6">
    <source>
        <dbReference type="ARBA" id="ARBA00034078"/>
    </source>
</evidence>
<dbReference type="Gene3D" id="3.10.20.30">
    <property type="match status" value="1"/>
</dbReference>
<dbReference type="PRINTS" id="PR00355">
    <property type="entry name" value="ADRENODOXIN"/>
</dbReference>
<dbReference type="CDD" id="cd00207">
    <property type="entry name" value="fer2"/>
    <property type="match status" value="1"/>
</dbReference>
<dbReference type="PROSITE" id="PS51085">
    <property type="entry name" value="2FE2S_FER_2"/>
    <property type="match status" value="1"/>
</dbReference>
<dbReference type="InterPro" id="IPR001041">
    <property type="entry name" value="2Fe-2S_ferredoxin-type"/>
</dbReference>
<dbReference type="EMBL" id="JAMLDX010000003">
    <property type="protein sequence ID" value="MCP3730041.1"/>
    <property type="molecule type" value="Genomic_DNA"/>
</dbReference>
<dbReference type="SUPFAM" id="SSF54292">
    <property type="entry name" value="2Fe-2S ferredoxin-like"/>
    <property type="match status" value="1"/>
</dbReference>
<evidence type="ECO:0000313" key="8">
    <source>
        <dbReference type="EMBL" id="MCP3730041.1"/>
    </source>
</evidence>
<dbReference type="PANTHER" id="PTHR23426">
    <property type="entry name" value="FERREDOXIN/ADRENODOXIN"/>
    <property type="match status" value="1"/>
</dbReference>
<evidence type="ECO:0000259" key="7">
    <source>
        <dbReference type="PROSITE" id="PS51085"/>
    </source>
</evidence>
<evidence type="ECO:0000256" key="1">
    <source>
        <dbReference type="ARBA" id="ARBA00010914"/>
    </source>
</evidence>
<keyword evidence="5" id="KW-0411">Iron-sulfur</keyword>
<evidence type="ECO:0000256" key="4">
    <source>
        <dbReference type="ARBA" id="ARBA00023004"/>
    </source>
</evidence>